<dbReference type="OrthoDB" id="9783218at2"/>
<dbReference type="InterPro" id="IPR050366">
    <property type="entry name" value="BP-dependent_transpt_permease"/>
</dbReference>
<dbReference type="GO" id="GO:0055085">
    <property type="term" value="P:transmembrane transport"/>
    <property type="evidence" value="ECO:0007669"/>
    <property type="project" value="InterPro"/>
</dbReference>
<feature type="transmembrane region" description="Helical" evidence="7">
    <location>
        <begin position="256"/>
        <end position="275"/>
    </location>
</feature>
<feature type="transmembrane region" description="Helical" evidence="7">
    <location>
        <begin position="26"/>
        <end position="48"/>
    </location>
</feature>
<keyword evidence="2 7" id="KW-0813">Transport</keyword>
<sequence>MTEHSSKTQKGFRQGRTWRSLKRNTLAMSGFAIIAALIFFSVFAPVLAPFDPAEVRILDRLQAPGAHHWMGTDEFGRDIFSRVLYGARVSLLISSLVVLSAGIVGATMGLAAGYFLGPADFIVMRIIDGLMAFPALLLSLAIMAALGPDTVNLVVALAIVYVPGFARLTRNAVLSIRELEYVEASRAVGAGHLRIMFDHVLPNCLTPLIVQATVVFGYAILSEAALSFLGFGAPSKASWGAILSDGRDWVFNAPWISIYPGIAISLFVLGANLAGDGLRDILDPRTE</sequence>
<evidence type="ECO:0000256" key="3">
    <source>
        <dbReference type="ARBA" id="ARBA00022475"/>
    </source>
</evidence>
<accession>A0A5K7YSX5</accession>
<evidence type="ECO:0000256" key="2">
    <source>
        <dbReference type="ARBA" id="ARBA00022448"/>
    </source>
</evidence>
<evidence type="ECO:0000313" key="9">
    <source>
        <dbReference type="EMBL" id="BBO71079.1"/>
    </source>
</evidence>
<evidence type="ECO:0000256" key="4">
    <source>
        <dbReference type="ARBA" id="ARBA00022692"/>
    </source>
</evidence>
<name>A0A5K7YSX5_9BACT</name>
<evidence type="ECO:0000256" key="5">
    <source>
        <dbReference type="ARBA" id="ARBA00022989"/>
    </source>
</evidence>
<dbReference type="Proteomes" id="UP000427906">
    <property type="component" value="Chromosome"/>
</dbReference>
<evidence type="ECO:0000313" key="10">
    <source>
        <dbReference type="Proteomes" id="UP000427906"/>
    </source>
</evidence>
<dbReference type="InterPro" id="IPR000515">
    <property type="entry name" value="MetI-like"/>
</dbReference>
<gene>
    <name evidence="9" type="primary">oppC</name>
    <name evidence="9" type="ORF">DSCA_50090</name>
</gene>
<dbReference type="Pfam" id="PF12911">
    <property type="entry name" value="OppC_N"/>
    <property type="match status" value="1"/>
</dbReference>
<evidence type="ECO:0000256" key="6">
    <source>
        <dbReference type="ARBA" id="ARBA00023136"/>
    </source>
</evidence>
<dbReference type="Pfam" id="PF00528">
    <property type="entry name" value="BPD_transp_1"/>
    <property type="match status" value="1"/>
</dbReference>
<feature type="transmembrane region" description="Helical" evidence="7">
    <location>
        <begin position="129"/>
        <end position="147"/>
    </location>
</feature>
<dbReference type="InterPro" id="IPR025966">
    <property type="entry name" value="OppC_N"/>
</dbReference>
<dbReference type="PANTHER" id="PTHR43386">
    <property type="entry name" value="OLIGOPEPTIDE TRANSPORT SYSTEM PERMEASE PROTEIN APPC"/>
    <property type="match status" value="1"/>
</dbReference>
<dbReference type="RefSeq" id="WP_155318969.1">
    <property type="nucleotide sequence ID" value="NZ_AP021874.1"/>
</dbReference>
<keyword evidence="5 7" id="KW-1133">Transmembrane helix</keyword>
<dbReference type="Gene3D" id="1.10.3720.10">
    <property type="entry name" value="MetI-like"/>
    <property type="match status" value="1"/>
</dbReference>
<comment type="subcellular location">
    <subcellularLocation>
        <location evidence="1 7">Cell membrane</location>
        <topology evidence="1 7">Multi-pass membrane protein</topology>
    </subcellularLocation>
</comment>
<dbReference type="GO" id="GO:0005886">
    <property type="term" value="C:plasma membrane"/>
    <property type="evidence" value="ECO:0007669"/>
    <property type="project" value="UniProtKB-SubCell"/>
</dbReference>
<feature type="domain" description="ABC transmembrane type-1" evidence="8">
    <location>
        <begin position="91"/>
        <end position="275"/>
    </location>
</feature>
<evidence type="ECO:0000256" key="7">
    <source>
        <dbReference type="RuleBase" id="RU363032"/>
    </source>
</evidence>
<feature type="transmembrane region" description="Helical" evidence="7">
    <location>
        <begin position="91"/>
        <end position="117"/>
    </location>
</feature>
<evidence type="ECO:0000259" key="8">
    <source>
        <dbReference type="PROSITE" id="PS50928"/>
    </source>
</evidence>
<proteinExistence type="inferred from homology"/>
<dbReference type="PROSITE" id="PS50928">
    <property type="entry name" value="ABC_TM1"/>
    <property type="match status" value="1"/>
</dbReference>
<dbReference type="PANTHER" id="PTHR43386:SF1">
    <property type="entry name" value="D,D-DIPEPTIDE TRANSPORT SYSTEM PERMEASE PROTEIN DDPC-RELATED"/>
    <property type="match status" value="1"/>
</dbReference>
<feature type="transmembrane region" description="Helical" evidence="7">
    <location>
        <begin position="200"/>
        <end position="221"/>
    </location>
</feature>
<feature type="transmembrane region" description="Helical" evidence="7">
    <location>
        <begin position="153"/>
        <end position="169"/>
    </location>
</feature>
<keyword evidence="3" id="KW-1003">Cell membrane</keyword>
<keyword evidence="10" id="KW-1185">Reference proteome</keyword>
<dbReference type="InterPro" id="IPR035906">
    <property type="entry name" value="MetI-like_sf"/>
</dbReference>
<dbReference type="AlphaFoldDB" id="A0A5K7YSX5"/>
<organism evidence="9 10">
    <name type="scientific">Desulfosarcina alkanivorans</name>
    <dbReference type="NCBI Taxonomy" id="571177"/>
    <lineage>
        <taxon>Bacteria</taxon>
        <taxon>Pseudomonadati</taxon>
        <taxon>Thermodesulfobacteriota</taxon>
        <taxon>Desulfobacteria</taxon>
        <taxon>Desulfobacterales</taxon>
        <taxon>Desulfosarcinaceae</taxon>
        <taxon>Desulfosarcina</taxon>
    </lineage>
</organism>
<dbReference type="KEGG" id="dalk:DSCA_50090"/>
<keyword evidence="6 7" id="KW-0472">Membrane</keyword>
<dbReference type="CDD" id="cd06261">
    <property type="entry name" value="TM_PBP2"/>
    <property type="match status" value="1"/>
</dbReference>
<dbReference type="EMBL" id="AP021874">
    <property type="protein sequence ID" value="BBO71079.1"/>
    <property type="molecule type" value="Genomic_DNA"/>
</dbReference>
<keyword evidence="4 7" id="KW-0812">Transmembrane</keyword>
<reference evidence="9 10" key="1">
    <citation type="submission" date="2019-11" db="EMBL/GenBank/DDBJ databases">
        <title>Comparative genomics of hydrocarbon-degrading Desulfosarcina strains.</title>
        <authorList>
            <person name="Watanabe M."/>
            <person name="Kojima H."/>
            <person name="Fukui M."/>
        </authorList>
    </citation>
    <scope>NUCLEOTIDE SEQUENCE [LARGE SCALE GENOMIC DNA]</scope>
    <source>
        <strain evidence="9 10">PL12</strain>
    </source>
</reference>
<dbReference type="SUPFAM" id="SSF161098">
    <property type="entry name" value="MetI-like"/>
    <property type="match status" value="1"/>
</dbReference>
<evidence type="ECO:0000256" key="1">
    <source>
        <dbReference type="ARBA" id="ARBA00004651"/>
    </source>
</evidence>
<comment type="similarity">
    <text evidence="7">Belongs to the binding-protein-dependent transport system permease family.</text>
</comment>
<protein>
    <submittedName>
        <fullName evidence="9">Peptide ABC transporter substrate-binding protein</fullName>
    </submittedName>
</protein>